<proteinExistence type="predicted"/>
<dbReference type="GO" id="GO:0017089">
    <property type="term" value="F:glycolipid transfer activity"/>
    <property type="evidence" value="ECO:0007669"/>
    <property type="project" value="TreeGrafter"/>
</dbReference>
<dbReference type="InterPro" id="IPR010664">
    <property type="entry name" value="LipoPS_assembly_LptC-rel"/>
</dbReference>
<keyword evidence="4" id="KW-1133">Transmembrane helix</keyword>
<evidence type="ECO:0000256" key="3">
    <source>
        <dbReference type="ARBA" id="ARBA00022692"/>
    </source>
</evidence>
<comment type="caution">
    <text evidence="6">The sequence shown here is derived from an EMBL/GenBank/DDBJ whole genome shotgun (WGS) entry which is preliminary data.</text>
</comment>
<evidence type="ECO:0000256" key="5">
    <source>
        <dbReference type="ARBA" id="ARBA00023136"/>
    </source>
</evidence>
<evidence type="ECO:0000313" key="6">
    <source>
        <dbReference type="EMBL" id="MEG3440205.1"/>
    </source>
</evidence>
<dbReference type="EMBL" id="JBAFSM010000080">
    <property type="protein sequence ID" value="MEG3440205.1"/>
    <property type="molecule type" value="Genomic_DNA"/>
</dbReference>
<reference evidence="6 7" key="1">
    <citation type="submission" date="2024-01" db="EMBL/GenBank/DDBJ databases">
        <title>Genomic insights into the taxonomy and metabolism of the cyanobacterium Pannus brasiliensis CCIBt3594.</title>
        <authorList>
            <person name="Machado M."/>
            <person name="Botero N.B."/>
            <person name="Andreote A.P.D."/>
            <person name="Feitosa A.M.T."/>
            <person name="Popin R."/>
            <person name="Sivonen K."/>
            <person name="Fiore M.F."/>
        </authorList>
    </citation>
    <scope>NUCLEOTIDE SEQUENCE [LARGE SCALE GENOMIC DNA]</scope>
    <source>
        <strain evidence="6 7">CCIBt3594</strain>
    </source>
</reference>
<evidence type="ECO:0000313" key="7">
    <source>
        <dbReference type="Proteomes" id="UP001328733"/>
    </source>
</evidence>
<dbReference type="GO" id="GO:0005886">
    <property type="term" value="C:plasma membrane"/>
    <property type="evidence" value="ECO:0007669"/>
    <property type="project" value="InterPro"/>
</dbReference>
<organism evidence="6 7">
    <name type="scientific">Pannus brasiliensis CCIBt3594</name>
    <dbReference type="NCBI Taxonomy" id="1427578"/>
    <lineage>
        <taxon>Bacteria</taxon>
        <taxon>Bacillati</taxon>
        <taxon>Cyanobacteriota</taxon>
        <taxon>Cyanophyceae</taxon>
        <taxon>Oscillatoriophycideae</taxon>
        <taxon>Chroococcales</taxon>
        <taxon>Microcystaceae</taxon>
        <taxon>Pannus</taxon>
    </lineage>
</organism>
<dbReference type="InterPro" id="IPR052363">
    <property type="entry name" value="LPS_export_LptC"/>
</dbReference>
<keyword evidence="5" id="KW-0472">Membrane</keyword>
<dbReference type="Pfam" id="PF06835">
    <property type="entry name" value="LptC"/>
    <property type="match status" value="1"/>
</dbReference>
<keyword evidence="1" id="KW-1003">Cell membrane</keyword>
<gene>
    <name evidence="6" type="primary">lptC</name>
    <name evidence="6" type="ORF">V0288_23955</name>
</gene>
<keyword evidence="3" id="KW-0812">Transmembrane</keyword>
<dbReference type="GO" id="GO:0015221">
    <property type="term" value="F:lipopolysaccharide transmembrane transporter activity"/>
    <property type="evidence" value="ECO:0007669"/>
    <property type="project" value="InterPro"/>
</dbReference>
<evidence type="ECO:0000256" key="1">
    <source>
        <dbReference type="ARBA" id="ARBA00022475"/>
    </source>
</evidence>
<dbReference type="RefSeq" id="WP_332867673.1">
    <property type="nucleotide sequence ID" value="NZ_JBAFSM010000080.1"/>
</dbReference>
<evidence type="ECO:0000256" key="4">
    <source>
        <dbReference type="ARBA" id="ARBA00022989"/>
    </source>
</evidence>
<accession>A0AAW9QQZ7</accession>
<dbReference type="PROSITE" id="PS51257">
    <property type="entry name" value="PROKAR_LIPOPROTEIN"/>
    <property type="match status" value="1"/>
</dbReference>
<evidence type="ECO:0000256" key="2">
    <source>
        <dbReference type="ARBA" id="ARBA00022519"/>
    </source>
</evidence>
<dbReference type="NCBIfam" id="TIGR04409">
    <property type="entry name" value="LptC_YrbK"/>
    <property type="match status" value="1"/>
</dbReference>
<dbReference type="GO" id="GO:0030288">
    <property type="term" value="C:outer membrane-bounded periplasmic space"/>
    <property type="evidence" value="ECO:0007669"/>
    <property type="project" value="TreeGrafter"/>
</dbReference>
<keyword evidence="7" id="KW-1185">Reference proteome</keyword>
<name>A0AAW9QQZ7_9CHRO</name>
<dbReference type="InterPro" id="IPR026265">
    <property type="entry name" value="LptC"/>
</dbReference>
<dbReference type="PANTHER" id="PTHR37481:SF1">
    <property type="entry name" value="LIPOPOLYSACCHARIDE EXPORT SYSTEM PROTEIN LPTC"/>
    <property type="match status" value="1"/>
</dbReference>
<sequence>MQNPRPGKNALIAPILLCLLGIGGCQPPDPPKISPAETPKIQDNSRLTLNNATLEQANPTGQSLWKIQVKKATYSQDQKIAQLESVKGNIYQDGKVVLQVSADRGQVYKEGQEILLEDNIVAIDPRNQAVIRAKEVRWQPKEGLLIVRRDLKGSHRQVEAIATEGRYDTRREKLELVGNIVATAKEPRVRLTTDRLTWEIPKKLLSTDRPMTFDRYEKNEAIDRLSATGGSWELDNRRVILRDKIEYRSIDPPLQIAGQQAIWNYRERTISSDRPAELFQYEENVSITGNRVFVDLNGRIARLQDGVNGQNRSTGAKLYSQTLTWKMAEKTVEADGNVVYDQPEPKFNVTGDTAVGRLVDNNIVVSSRSRDRVVTEIYPR</sequence>
<keyword evidence="2" id="KW-0997">Cell inner membrane</keyword>
<dbReference type="Proteomes" id="UP001328733">
    <property type="component" value="Unassembled WGS sequence"/>
</dbReference>
<protein>
    <submittedName>
        <fullName evidence="6">LPS export ABC transporter periplasmic protein LptC</fullName>
    </submittedName>
</protein>
<dbReference type="AlphaFoldDB" id="A0AAW9QQZ7"/>
<dbReference type="Gene3D" id="2.60.450.10">
    <property type="entry name" value="Lipopolysaccharide (LPS) transport protein A like domain"/>
    <property type="match status" value="2"/>
</dbReference>
<dbReference type="PANTHER" id="PTHR37481">
    <property type="entry name" value="LIPOPOLYSACCHARIDE EXPORT SYSTEM PROTEIN LPTC"/>
    <property type="match status" value="1"/>
</dbReference>